<reference evidence="1 2" key="1">
    <citation type="journal article" date="2009" name="PLoS Genet.">
        <title>Genomic analysis of the basal lineage fungus Rhizopus oryzae reveals a whole-genome duplication.</title>
        <authorList>
            <person name="Ma L.-J."/>
            <person name="Ibrahim A.S."/>
            <person name="Skory C."/>
            <person name="Grabherr M.G."/>
            <person name="Burger G."/>
            <person name="Butler M."/>
            <person name="Elias M."/>
            <person name="Idnurm A."/>
            <person name="Lang B.F."/>
            <person name="Sone T."/>
            <person name="Abe A."/>
            <person name="Calvo S.E."/>
            <person name="Corrochano L.M."/>
            <person name="Engels R."/>
            <person name="Fu J."/>
            <person name="Hansberg W."/>
            <person name="Kim J.-M."/>
            <person name="Kodira C.D."/>
            <person name="Koehrsen M.J."/>
            <person name="Liu B."/>
            <person name="Miranda-Saavedra D."/>
            <person name="O'Leary S."/>
            <person name="Ortiz-Castellanos L."/>
            <person name="Poulter R."/>
            <person name="Rodriguez-Romero J."/>
            <person name="Ruiz-Herrera J."/>
            <person name="Shen Y.-Q."/>
            <person name="Zeng Q."/>
            <person name="Galagan J."/>
            <person name="Birren B.W."/>
            <person name="Cuomo C.A."/>
            <person name="Wickes B.L."/>
        </authorList>
    </citation>
    <scope>NUCLEOTIDE SEQUENCE [LARGE SCALE GENOMIC DNA]</scope>
    <source>
        <strain evidence="2">RA 99-880 / ATCC MYA-4621 / FGSC 9543 / NRRL 43880</strain>
    </source>
</reference>
<dbReference type="EMBL" id="CH476754">
    <property type="protein sequence ID" value="EIE92123.1"/>
    <property type="molecule type" value="Genomic_DNA"/>
</dbReference>
<keyword evidence="2" id="KW-1185">Reference proteome</keyword>
<accession>I1CUJ3</accession>
<gene>
    <name evidence="1" type="ORF">RO3G_16834</name>
</gene>
<dbReference type="VEuPathDB" id="FungiDB:RO3G_16834"/>
<proteinExistence type="predicted"/>
<protein>
    <submittedName>
        <fullName evidence="1">Uncharacterized protein</fullName>
    </submittedName>
</protein>
<organism evidence="1 2">
    <name type="scientific">Rhizopus delemar (strain RA 99-880 / ATCC MYA-4621 / FGSC 9543 / NRRL 43880)</name>
    <name type="common">Mucormycosis agent</name>
    <name type="synonym">Rhizopus arrhizus var. delemar</name>
    <dbReference type="NCBI Taxonomy" id="246409"/>
    <lineage>
        <taxon>Eukaryota</taxon>
        <taxon>Fungi</taxon>
        <taxon>Fungi incertae sedis</taxon>
        <taxon>Mucoromycota</taxon>
        <taxon>Mucoromycotina</taxon>
        <taxon>Mucoromycetes</taxon>
        <taxon>Mucorales</taxon>
        <taxon>Mucorineae</taxon>
        <taxon>Rhizopodaceae</taxon>
        <taxon>Rhizopus</taxon>
    </lineage>
</organism>
<dbReference type="GeneID" id="93623799"/>
<sequence>MINLSLYTDSKERKFQDQKYDYEIKIAKFKGKINVTEKDTRIQSPKGASIITKP</sequence>
<name>I1CUJ3_RHIO9</name>
<dbReference type="RefSeq" id="XP_067527519.1">
    <property type="nucleotide sequence ID" value="XM_067671418.1"/>
</dbReference>
<dbReference type="Proteomes" id="UP000009138">
    <property type="component" value="Unassembled WGS sequence"/>
</dbReference>
<dbReference type="AlphaFoldDB" id="I1CUJ3"/>
<dbReference type="InParanoid" id="I1CUJ3"/>
<evidence type="ECO:0000313" key="2">
    <source>
        <dbReference type="Proteomes" id="UP000009138"/>
    </source>
</evidence>
<evidence type="ECO:0000313" key="1">
    <source>
        <dbReference type="EMBL" id="EIE92123.1"/>
    </source>
</evidence>